<reference evidence="4 5" key="1">
    <citation type="submission" date="2019-03" db="EMBL/GenBank/DDBJ databases">
        <title>Horizontal Gene Transfer Machinery in Histophilus somni.</title>
        <authorList>
            <person name="Mostafa Nazari M."/>
            <person name="Liljebjelke K."/>
        </authorList>
    </citation>
    <scope>NUCLEOTIDE SEQUENCE [LARGE SCALE GENOMIC DNA]</scope>
    <source>
        <strain evidence="4 5">UOC-EPH-KLM-04</strain>
    </source>
</reference>
<dbReference type="Gene3D" id="3.30.370.10">
    <property type="entry name" value="Barstar-like"/>
    <property type="match status" value="1"/>
</dbReference>
<dbReference type="Pfam" id="PF01337">
    <property type="entry name" value="Barstar"/>
    <property type="match status" value="1"/>
</dbReference>
<gene>
    <name evidence="4" type="ORF">E2R48_10375</name>
    <name evidence="3" type="ORF">JFL49_03880</name>
</gene>
<comment type="similarity">
    <text evidence="1">Belongs to the barstar family.</text>
</comment>
<dbReference type="Proteomes" id="UP000595373">
    <property type="component" value="Chromosome"/>
</dbReference>
<feature type="domain" description="Barstar (barnase inhibitor)" evidence="2">
    <location>
        <begin position="3"/>
        <end position="81"/>
    </location>
</feature>
<evidence type="ECO:0000313" key="3">
    <source>
        <dbReference type="EMBL" id="QQF83051.1"/>
    </source>
</evidence>
<evidence type="ECO:0000313" key="6">
    <source>
        <dbReference type="Proteomes" id="UP000595373"/>
    </source>
</evidence>
<reference evidence="3 6" key="2">
    <citation type="submission" date="2020-12" db="EMBL/GenBank/DDBJ databases">
        <title>ASc-MMNZ-VFA-070.</title>
        <authorList>
            <person name="Schryvers A."/>
            <person name="Mostafa Nazari M."/>
            <person name="Farshchi Andisi V."/>
            <person name="Timsit E."/>
            <person name="Walter Morck D."/>
        </authorList>
    </citation>
    <scope>NUCLEOTIDE SEQUENCE [LARGE SCALE GENOMIC DNA]</scope>
    <source>
        <strain evidence="3 6">ASc-MMNZ-VFA-070</strain>
    </source>
</reference>
<dbReference type="InterPro" id="IPR035905">
    <property type="entry name" value="Barstar-like_sf"/>
</dbReference>
<accession>A0A9Q6Z0X1</accession>
<dbReference type="GeneID" id="31487936"/>
<evidence type="ECO:0000313" key="5">
    <source>
        <dbReference type="Proteomes" id="UP000297565"/>
    </source>
</evidence>
<evidence type="ECO:0000259" key="2">
    <source>
        <dbReference type="Pfam" id="PF01337"/>
    </source>
</evidence>
<dbReference type="InterPro" id="IPR000468">
    <property type="entry name" value="Barstar"/>
</dbReference>
<dbReference type="SUPFAM" id="SSF52038">
    <property type="entry name" value="Barstar-related"/>
    <property type="match status" value="1"/>
</dbReference>
<dbReference type="RefSeq" id="WP_041605126.1">
    <property type="nucleotide sequence ID" value="NZ_CP018802.1"/>
</dbReference>
<sequence length="93" mass="10997">MEIIIEGKEIFSPDDFYKQLSKQVPELGEYFGNNLDALWDYIDIFDGKTIIWKDFLMSEKNIGSYVYKIINIYKARNEKLKQIKNGKINIILL</sequence>
<organism evidence="3 6">
    <name type="scientific">Histophilus somni</name>
    <name type="common">Haemophilus somnus</name>
    <dbReference type="NCBI Taxonomy" id="731"/>
    <lineage>
        <taxon>Bacteria</taxon>
        <taxon>Pseudomonadati</taxon>
        <taxon>Pseudomonadota</taxon>
        <taxon>Gammaproteobacteria</taxon>
        <taxon>Pasteurellales</taxon>
        <taxon>Pasteurellaceae</taxon>
        <taxon>Histophilus</taxon>
    </lineage>
</organism>
<dbReference type="EMBL" id="CP066558">
    <property type="protein sequence ID" value="QQF83051.1"/>
    <property type="molecule type" value="Genomic_DNA"/>
</dbReference>
<evidence type="ECO:0000256" key="1">
    <source>
        <dbReference type="ARBA" id="ARBA00006845"/>
    </source>
</evidence>
<dbReference type="AlphaFoldDB" id="A0A9Q6Z0X1"/>
<dbReference type="Proteomes" id="UP000297565">
    <property type="component" value="Unassembled WGS sequence"/>
</dbReference>
<proteinExistence type="inferred from homology"/>
<dbReference type="OrthoDB" id="7575400at2"/>
<protein>
    <submittedName>
        <fullName evidence="4">Barnase inhibitor</fullName>
    </submittedName>
    <submittedName>
        <fullName evidence="3">Barstar family protein</fullName>
    </submittedName>
</protein>
<evidence type="ECO:0000313" key="4">
    <source>
        <dbReference type="EMBL" id="TEW26445.1"/>
    </source>
</evidence>
<dbReference type="EMBL" id="SNRV01000056">
    <property type="protein sequence ID" value="TEW26445.1"/>
    <property type="molecule type" value="Genomic_DNA"/>
</dbReference>
<name>A0A9Q6Z0X1_HISSO</name>
<keyword evidence="6" id="KW-1185">Reference proteome</keyword>